<dbReference type="PROSITE" id="PS01128">
    <property type="entry name" value="SHIKIMATE_KINASE"/>
    <property type="match status" value="1"/>
</dbReference>
<keyword evidence="7 11" id="KW-0418">Kinase</keyword>
<evidence type="ECO:0000256" key="10">
    <source>
        <dbReference type="ARBA" id="ARBA00048567"/>
    </source>
</evidence>
<evidence type="ECO:0000313" key="13">
    <source>
        <dbReference type="EMBL" id="MET3597634.1"/>
    </source>
</evidence>
<evidence type="ECO:0000256" key="12">
    <source>
        <dbReference type="SAM" id="MobiDB-lite"/>
    </source>
</evidence>
<keyword evidence="11" id="KW-0479">Metal-binding</keyword>
<keyword evidence="6 11" id="KW-0547">Nucleotide-binding</keyword>
<dbReference type="HAMAP" id="MF_00109">
    <property type="entry name" value="Shikimate_kinase"/>
    <property type="match status" value="1"/>
</dbReference>
<feature type="binding site" evidence="11">
    <location>
        <begin position="2185"/>
        <end position="2190"/>
    </location>
    <ligand>
        <name>ATP</name>
        <dbReference type="ChEBI" id="CHEBI:30616"/>
    </ligand>
</feature>
<comment type="pathway">
    <text evidence="1 11">Metabolic intermediate biosynthesis; chorismate biosynthesis; chorismate from D-erythrose 4-phosphate and phosphoenolpyruvate: step 5/7.</text>
</comment>
<feature type="binding site" evidence="11">
    <location>
        <position position="2291"/>
    </location>
    <ligand>
        <name>ATP</name>
        <dbReference type="ChEBI" id="CHEBI:30616"/>
    </ligand>
</feature>
<evidence type="ECO:0000256" key="11">
    <source>
        <dbReference type="HAMAP-Rule" id="MF_00109"/>
    </source>
</evidence>
<dbReference type="SUPFAM" id="SSF52540">
    <property type="entry name" value="P-loop containing nucleoside triphosphate hydrolases"/>
    <property type="match status" value="1"/>
</dbReference>
<organism evidence="13 14">
    <name type="scientific">Mesorhizobium shonense</name>
    <dbReference type="NCBI Taxonomy" id="1209948"/>
    <lineage>
        <taxon>Bacteria</taxon>
        <taxon>Pseudomonadati</taxon>
        <taxon>Pseudomonadota</taxon>
        <taxon>Alphaproteobacteria</taxon>
        <taxon>Hyphomicrobiales</taxon>
        <taxon>Phyllobacteriaceae</taxon>
        <taxon>Mesorhizobium</taxon>
    </lineage>
</organism>
<comment type="subunit">
    <text evidence="11">Monomer.</text>
</comment>
<feature type="binding site" evidence="11">
    <location>
        <position position="2310"/>
    </location>
    <ligand>
        <name>substrate</name>
    </ligand>
</feature>
<feature type="region of interest" description="Disordered" evidence="12">
    <location>
        <begin position="1"/>
        <end position="20"/>
    </location>
</feature>
<evidence type="ECO:0000313" key="14">
    <source>
        <dbReference type="Proteomes" id="UP001549036"/>
    </source>
</evidence>
<comment type="subcellular location">
    <subcellularLocation>
        <location evidence="11">Cytoplasm</location>
    </subcellularLocation>
</comment>
<evidence type="ECO:0000256" key="2">
    <source>
        <dbReference type="ARBA" id="ARBA00006997"/>
    </source>
</evidence>
<keyword evidence="9 11" id="KW-0057">Aromatic amino acid biosynthesis</keyword>
<keyword evidence="14" id="KW-1185">Reference proteome</keyword>
<proteinExistence type="inferred from homology"/>
<dbReference type="NCBIfam" id="NF010552">
    <property type="entry name" value="PRK13946.1"/>
    <property type="match status" value="1"/>
</dbReference>
<dbReference type="EMBL" id="JBEPLM010000027">
    <property type="protein sequence ID" value="MET3597634.1"/>
    <property type="molecule type" value="Genomic_DNA"/>
</dbReference>
<comment type="caution">
    <text evidence="13">The sequence shown here is derived from an EMBL/GenBank/DDBJ whole genome shotgun (WGS) entry which is preliminary data.</text>
</comment>
<evidence type="ECO:0000256" key="6">
    <source>
        <dbReference type="ARBA" id="ARBA00022741"/>
    </source>
</evidence>
<name>A0ABV2I407_9HYPH</name>
<comment type="function">
    <text evidence="11">Catalyzes the specific phosphorylation of the 3-hydroxyl group of shikimic acid using ATP as a cosubstrate.</text>
</comment>
<dbReference type="InterPro" id="IPR000623">
    <property type="entry name" value="Shikimate_kinase/TSH1"/>
</dbReference>
<keyword evidence="11" id="KW-0460">Magnesium</keyword>
<comment type="catalytic activity">
    <reaction evidence="10 11">
        <text>shikimate + ATP = 3-phosphoshikimate + ADP + H(+)</text>
        <dbReference type="Rhea" id="RHEA:13121"/>
        <dbReference type="ChEBI" id="CHEBI:15378"/>
        <dbReference type="ChEBI" id="CHEBI:30616"/>
        <dbReference type="ChEBI" id="CHEBI:36208"/>
        <dbReference type="ChEBI" id="CHEBI:145989"/>
        <dbReference type="ChEBI" id="CHEBI:456216"/>
        <dbReference type="EC" id="2.7.1.71"/>
    </reaction>
</comment>
<dbReference type="PRINTS" id="PR01100">
    <property type="entry name" value="SHIKIMTKNASE"/>
</dbReference>
<keyword evidence="8 11" id="KW-0067">ATP-binding</keyword>
<feature type="binding site" evidence="11">
    <location>
        <position position="2231"/>
    </location>
    <ligand>
        <name>substrate</name>
    </ligand>
</feature>
<keyword evidence="5 11" id="KW-0808">Transferase</keyword>
<dbReference type="NCBIfam" id="NF041399">
    <property type="entry name" value="XopAD"/>
    <property type="match status" value="1"/>
</dbReference>
<keyword evidence="11" id="KW-0963">Cytoplasm</keyword>
<dbReference type="InterPro" id="IPR027417">
    <property type="entry name" value="P-loop_NTPase"/>
</dbReference>
<dbReference type="Gene3D" id="3.40.50.300">
    <property type="entry name" value="P-loop containing nucleotide triphosphate hydrolases"/>
    <property type="match status" value="1"/>
</dbReference>
<gene>
    <name evidence="11" type="primary">aroK</name>
    <name evidence="13" type="ORF">ABID26_007060</name>
</gene>
<feature type="binding site" evidence="11">
    <location>
        <position position="2207"/>
    </location>
    <ligand>
        <name>substrate</name>
    </ligand>
</feature>
<dbReference type="PANTHER" id="PTHR21087:SF16">
    <property type="entry name" value="SHIKIMATE KINASE 1, CHLOROPLASTIC"/>
    <property type="match status" value="1"/>
</dbReference>
<keyword evidence="4 11" id="KW-0028">Amino-acid biosynthesis</keyword>
<dbReference type="PANTHER" id="PTHR21087">
    <property type="entry name" value="SHIKIMATE KINASE"/>
    <property type="match status" value="1"/>
</dbReference>
<dbReference type="CDD" id="cd00464">
    <property type="entry name" value="SK"/>
    <property type="match status" value="1"/>
</dbReference>
<dbReference type="EC" id="2.7.1.71" evidence="3 11"/>
<accession>A0ABV2I407</accession>
<reference evidence="13 14" key="1">
    <citation type="submission" date="2024-06" db="EMBL/GenBank/DDBJ databases">
        <title>Genomic Encyclopedia of Type Strains, Phase IV (KMG-IV): sequencing the most valuable type-strain genomes for metagenomic binning, comparative biology and taxonomic classification.</title>
        <authorList>
            <person name="Goeker M."/>
        </authorList>
    </citation>
    <scope>NUCLEOTIDE SEQUENCE [LARGE SCALE GENOMIC DNA]</scope>
    <source>
        <strain evidence="13 14">DSM 29846</strain>
    </source>
</reference>
<comment type="cofactor">
    <cofactor evidence="11">
        <name>Mg(2+)</name>
        <dbReference type="ChEBI" id="CHEBI:18420"/>
    </cofactor>
    <text evidence="11">Binds 1 Mg(2+) ion per subunit.</text>
</comment>
<evidence type="ECO:0000256" key="3">
    <source>
        <dbReference type="ARBA" id="ARBA00012154"/>
    </source>
</evidence>
<dbReference type="Proteomes" id="UP001549036">
    <property type="component" value="Unassembled WGS sequence"/>
</dbReference>
<evidence type="ECO:0000256" key="7">
    <source>
        <dbReference type="ARBA" id="ARBA00022777"/>
    </source>
</evidence>
<dbReference type="GO" id="GO:0016301">
    <property type="term" value="F:kinase activity"/>
    <property type="evidence" value="ECO:0007669"/>
    <property type="project" value="UniProtKB-KW"/>
</dbReference>
<comment type="similarity">
    <text evidence="2 11">Belongs to the shikimate kinase family.</text>
</comment>
<feature type="binding site" evidence="11">
    <location>
        <position position="2253"/>
    </location>
    <ligand>
        <name>substrate</name>
    </ligand>
</feature>
<feature type="binding site" evidence="11">
    <location>
        <position position="2326"/>
    </location>
    <ligand>
        <name>ATP</name>
        <dbReference type="ChEBI" id="CHEBI:30616"/>
    </ligand>
</feature>
<dbReference type="InterPro" id="IPR031322">
    <property type="entry name" value="Shikimate/glucono_kinase"/>
</dbReference>
<dbReference type="RefSeq" id="WP_354418062.1">
    <property type="nucleotide sequence ID" value="NZ_JBEPLM010000027.1"/>
</dbReference>
<protein>
    <recommendedName>
        <fullName evidence="3 11">Shikimate kinase</fullName>
        <shortName evidence="11">SK</shortName>
        <ecNumber evidence="3 11">2.7.1.71</ecNumber>
    </recommendedName>
</protein>
<evidence type="ECO:0000256" key="1">
    <source>
        <dbReference type="ARBA" id="ARBA00004842"/>
    </source>
</evidence>
<evidence type="ECO:0000256" key="5">
    <source>
        <dbReference type="ARBA" id="ARBA00022679"/>
    </source>
</evidence>
<evidence type="ECO:0000256" key="8">
    <source>
        <dbReference type="ARBA" id="ARBA00022840"/>
    </source>
</evidence>
<evidence type="ECO:0000256" key="4">
    <source>
        <dbReference type="ARBA" id="ARBA00022605"/>
    </source>
</evidence>
<dbReference type="InterPro" id="IPR023000">
    <property type="entry name" value="Shikimate_kinase_CS"/>
</dbReference>
<sequence length="2363" mass="257468">MPPPQRQSVPDLAARSGERPIDHVARRDGRAAKSQELLNGALHDIGFAGDIRKFSMAVVRYRKELKMPELATFLQQAAAQFKSRFVTNWQHEIRARQTWGYATVCNAVSREEGPAGMEACRAMAAQLCRFAHELIDVEPKALALLALSFSRYPRVPACQNGMSSIAEFCCQQSGVLRELDSQSLALLVNGFSKWPEQENSRLASVAVSGEVRRRAERTNGLAGFEPQHLANLVNGFSKWPQETGCGTATVAIASEVGRRAGQANRLCDFHPQELANLVNGFSKWPEAAGCGDGTGAIAGEVLRRGGSRLSTLDSQNLANLVNGFSKWPERTGCGAATAAIAKEVLRRGADALSDFTPQGLANLVNGFSKWSDTGGCGAATLAIAAEIRRRATGADRLANFTHQNLANLVNAFSKWPGQESSRLATVAIAGEVRRLANRLSGFDSRDLANLVNGFSKWPAESACAEATVAIACEIRRRADRLSDFTPQALANLVNGFSKRPDQVSCSSATVAIAGELVRLGPGRLSSFAHQHLANLVNGFSKWPDQANCREAALAIAGEVLCRGARRLPGFDSRELANLALGFSKWPDEVACGDVTVAIAGEMLHRGDRADELSAFSPQDLAYLANGFSKWPKHTGCAAATVALAGEVRRRADALSVFDPQDLANLVGCFSKWPEQVECRRATVAIVREIRRRADHAGQLSYCTPQSMANLVNGFSKWPDDTGCCQATVAIAGEVRRRGAQLIDFTAQEQANLVNGFSKWPVEAGCREATVAIAGDLVRRADRAEQLSAFNPQDLANLVNGFSKWTDETGCGDASVAIAAEVRRRADRTGGLSDFSSQQLAIVLHGFGKWPEQPVCHGAIMDIVRGFGAAGPRFSTFTTVALGTIANILGRGVVRGQDAGEIADTALLRDRLHQLAHHLHYASDRLEQADALSIVHIFKALAKAQLHDDLGLLARAGLDRLEALRRTSGFAPENLETMGNLCAALVPLARSSQRALRWHRRQTLNLLNDIQPVVEHKIKAQLKAREAERIAGPNSSRCPALSIYQVLKARAVLEGLYKRPYVDAESSTLKRRRDELHRGTREILASTRGLIEGDLSNMSWNLIAQIEAEGPVEALDEFMAQNAALIQARHPAAVFDVHKVLRAMDHEPRPPEGDAGLMQLPVVDMQGRRLPTEPETRYSTFHRLTSGAVNVVAVQLPGKPSAFMLGRTLSVEGVPYRMDLFGGSKSKPPKKTLAQIAARAPGETAAQALGGKLLAIPYAETAPGTAFEQLSRYWAPFKEAYYYTQRRGFAAPPAIKGLGPHDYALEGAFKLSLLPDRPTGEAHPFRLTGPEGPIALRPHDGCGFIKASLAERMPAVRRAAQGQGLDRVAAFAEARRSSVPASALQHYPRSELVADETREKAKTWLDSREGQELGAEDLFRTVTAGHIDAPGAVAVPSSDDCVHVPTLKSETLTGRGGVLIGRAPYDKANLRPFGSKQVRSAGDGDPTAAFLDGCVAIQYSFNVAEKNGKELAGDDPMFFAKGILIVVPDEMWPADYVERELVLSAEDVKSHSSWTHAKDRAKVDTLVDSIGILQATEVFAPGSLVAIPTSEQKKLDGDFDGDAVIIIGDRPQLYEHVRQFDEKEQARGVRSLKPAKSHTPALKDDSYQFSRARQILATTQDVLETYSCLQRNFLAQSDDARRWFAERAVFGTYEGIHHELRRDIANLLNAEEVRSQDIQDTLARARQEIEVARHPVAREMAALLVAELAAWAAKTDQQNLPATAESVDDLSLTVSPALATLFQELAESYPATSQPRDRVQLLLDHTQARIDPSPDGYNPDDLVESTSNLLSLGIKVGTDAYKSDTGTRRFLKKSHELQRLLCQTPGLQPVPYVKSMAATLSQGRFDVDATLEELKDNPTLAAGVMEASIKFAAQNGLLPERSGRRPVAVDSDVKVTLSRQEASEQAKIEATRASVEEEAITAAALSVAESLRQAGIPVNMPHFDRRVRSEGSMAEHLTGLNAPAGSAPQLISNAVRHIFELPDQDFTRGFKKAILAFDERGYAERHTSNWFRMRNPTFSGIQSVLATPHGYRFQVEFHTPASYQAKLANHHTYKQLDKLRRVGGEVPAEQLLQRVMENCQGVPVPDGALAVLQWEAEGERGASATAALKLRPVGQSSMPQTVRSSQAKEVLAALGSRPVVLVGMPGAGKSSIGPALAKRLQLHFRDTDKIIEKQTHKSISQIFEEQGEAYFREMEAKLIARLLEAEPAVIATGGGAFMHEQSRRLIGDKAVSIWLDTKLEVIKKRLKRDTSRPLLQGPDPEQKLAQLIDERRPFYQQADLTFVPPHQQDKKNADPCLSALHAHLCRARPPISRSPIGSHHQDKP</sequence>
<feature type="binding site" evidence="11">
    <location>
        <position position="2189"/>
    </location>
    <ligand>
        <name>Mg(2+)</name>
        <dbReference type="ChEBI" id="CHEBI:18420"/>
    </ligand>
</feature>
<evidence type="ECO:0000256" key="9">
    <source>
        <dbReference type="ARBA" id="ARBA00023141"/>
    </source>
</evidence>
<dbReference type="Pfam" id="PF01202">
    <property type="entry name" value="SKI"/>
    <property type="match status" value="1"/>
</dbReference>